<dbReference type="GO" id="GO:0046872">
    <property type="term" value="F:metal ion binding"/>
    <property type="evidence" value="ECO:0007669"/>
    <property type="project" value="UniProtKB-KW"/>
</dbReference>
<dbReference type="STRING" id="2880.D7FX04"/>
<evidence type="ECO:0000256" key="11">
    <source>
        <dbReference type="SAM" id="MobiDB-lite"/>
    </source>
</evidence>
<feature type="region of interest" description="Disordered" evidence="11">
    <location>
        <begin position="673"/>
        <end position="710"/>
    </location>
</feature>
<feature type="region of interest" description="Disordered" evidence="11">
    <location>
        <begin position="1107"/>
        <end position="1144"/>
    </location>
</feature>
<feature type="transmembrane region" description="Helical" evidence="12">
    <location>
        <begin position="274"/>
        <end position="292"/>
    </location>
</feature>
<dbReference type="SUPFAM" id="SSF52343">
    <property type="entry name" value="Ferredoxin reductase-like, C-terminal NADP-linked domain"/>
    <property type="match status" value="1"/>
</dbReference>
<dbReference type="CDD" id="cd09631">
    <property type="entry name" value="DOMON_DOH"/>
    <property type="match status" value="1"/>
</dbReference>
<keyword evidence="6" id="KW-0479">Metal-binding</keyword>
<proteinExistence type="predicted"/>
<dbReference type="OrthoDB" id="2204368at2759"/>
<keyword evidence="4" id="KW-0349">Heme</keyword>
<keyword evidence="16" id="KW-1185">Reference proteome</keyword>
<dbReference type="EMBL" id="FN649729">
    <property type="protein sequence ID" value="CBJ26337.1"/>
    <property type="molecule type" value="Genomic_DNA"/>
</dbReference>
<dbReference type="SMART" id="SM00665">
    <property type="entry name" value="B561"/>
    <property type="match status" value="1"/>
</dbReference>
<evidence type="ECO:0000256" key="7">
    <source>
        <dbReference type="ARBA" id="ARBA00022982"/>
    </source>
</evidence>
<evidence type="ECO:0000256" key="6">
    <source>
        <dbReference type="ARBA" id="ARBA00022723"/>
    </source>
</evidence>
<dbReference type="GO" id="GO:0020037">
    <property type="term" value="F:heme binding"/>
    <property type="evidence" value="ECO:0007669"/>
    <property type="project" value="TreeGrafter"/>
</dbReference>
<dbReference type="PROSITE" id="PS50255">
    <property type="entry name" value="CYTOCHROME_B5_2"/>
    <property type="match status" value="1"/>
</dbReference>
<organism evidence="15 16">
    <name type="scientific">Ectocarpus siliculosus</name>
    <name type="common">Brown alga</name>
    <name type="synonym">Conferva siliculosa</name>
    <dbReference type="NCBI Taxonomy" id="2880"/>
    <lineage>
        <taxon>Eukaryota</taxon>
        <taxon>Sar</taxon>
        <taxon>Stramenopiles</taxon>
        <taxon>Ochrophyta</taxon>
        <taxon>PX clade</taxon>
        <taxon>Phaeophyceae</taxon>
        <taxon>Ectocarpales</taxon>
        <taxon>Ectocarpaceae</taxon>
        <taxon>Ectocarpus</taxon>
    </lineage>
</organism>
<feature type="compositionally biased region" description="Basic and acidic residues" evidence="11">
    <location>
        <begin position="1129"/>
        <end position="1139"/>
    </location>
</feature>
<evidence type="ECO:0000256" key="12">
    <source>
        <dbReference type="SAM" id="Phobius"/>
    </source>
</evidence>
<sequence length="1198" mass="130186">MKRAFQGDRFHHLHSRDIEDASLTTISDLINRTTGAADIPLSAFVAAAVEVCGADCSSIGVSEADLSDSYSVAWEMVEDNTMTMSLSAKGIGDTGMLGIGWGGLTMSDAQDYVICEVLSSTEAECIDRQATGGRSLPDPDDEDDPYLEVLSVEVEGDWTTVQFLRSFATLDDQDYDLSQDLDNEEDTEVIYSFREGAGVGQHPNANRGASTVNFATGDVENECDENNFVSIHGALMLIAWMVLAPWGIYYVRYRKGEEIDFIWRYQWWEMHEEIMIVASEAVLPLGITAIFASGGEHQNEHAHWGYYMIAAVIAQVLSGWLRVKGLGGKNANFCLFHRCNKFFHIYAGRFAYLAGVVQCYRGLELVASDDQLIFSAGDGLDLQLGSFGFVYDYGFPAWFGLIALIFLYLETRKQYRRYFKKGSATVLGCLQVVNEGYKGDEGADGEQPKRERLMPRTEDLPIYSVAEFNDKVLNGQSWVLVDGAILDVSEFAQRHPGGRRLIINALGTDITQELLGEDLSVGHAMSFSPHAHSERAWTILRRLVVGYIEEEEDDNGGGDRGGGQEQHQRARVGSGARDSTAERTARDGSVSSEVRRPSSVGASVATTVRAGDAEVAPAAEGQGAKRKNHKFRVAGQAVMLVAGRGGGGGLTGDALASKAQRLNPIASIPDKVVTPPVNARDHLGSDHVAPRVVDGPRSRAPPKRSNSSNKRLLERFHVCPLLFRERMGATSAVGRGNLPTTRPVYRYIFLCPGQAQVLPQNITGVCYFNMRAQEKGNGVIQRSYNAYAVRVRDTNPTPTAGGMLMGGLSHGSDKGAGTLIVVPASQTTEGVLCIEMRIRLYHDGAMSKLLERLAKDTDNPAVQLQGPFVIQKLVPPPAHRNVVMIAAGTGINPMVQQIRDYLALPRVAAQSSRSRLALVWQATSEADLYGSEEMTELQYDRRLCEAKSNGLLEVTVLISGEHRKRNIPGAAFRKGAGKLLAKAGLVSPAAASPANSFRTMPSGRPSNKNSVSSIKSINETSSAVFPEDSEKEGRGVEISTGTSILSTVRRHLRTSERIPSNTSVAGALARGKVSREVLEEVFGPSLLGVVEAARKKEEQLSATVRRRLQSLARRNKAGTARRRSSSGGGERKEPEKKYEDEDDDDDVFADFLADDLAGSGDTPGKLQVVVSGPSGFVFYVETILTEMGVLPSAIVLLD</sequence>
<evidence type="ECO:0000256" key="9">
    <source>
        <dbReference type="ARBA" id="ARBA00023004"/>
    </source>
</evidence>
<dbReference type="EMBL" id="FN648509">
    <property type="protein sequence ID" value="CBJ26337.1"/>
    <property type="molecule type" value="Genomic_DNA"/>
</dbReference>
<dbReference type="PANTHER" id="PTHR15422:SF24">
    <property type="entry name" value="DOMON RELATED DOMAIN-CONTAINING PROTEIN"/>
    <property type="match status" value="1"/>
</dbReference>
<evidence type="ECO:0000256" key="1">
    <source>
        <dbReference type="ARBA" id="ARBA00001970"/>
    </source>
</evidence>
<keyword evidence="7" id="KW-0249">Electron transport</keyword>
<dbReference type="InterPro" id="IPR045266">
    <property type="entry name" value="DOH_DOMON"/>
</dbReference>
<dbReference type="Proteomes" id="UP000002630">
    <property type="component" value="Linkage Group LG04"/>
</dbReference>
<dbReference type="SMART" id="SM01117">
    <property type="entry name" value="Cyt-b5"/>
    <property type="match status" value="1"/>
</dbReference>
<keyword evidence="8 12" id="KW-1133">Transmembrane helix</keyword>
<name>D7FX04_ECTSI</name>
<dbReference type="InterPro" id="IPR036400">
    <property type="entry name" value="Cyt_B5-like_heme/steroid_sf"/>
</dbReference>
<evidence type="ECO:0000256" key="3">
    <source>
        <dbReference type="ARBA" id="ARBA00022448"/>
    </source>
</evidence>
<dbReference type="InterPro" id="IPR045150">
    <property type="entry name" value="CYB561D1/2"/>
</dbReference>
<dbReference type="AlphaFoldDB" id="D7FX04"/>
<dbReference type="Gene3D" id="1.20.120.1770">
    <property type="match status" value="1"/>
</dbReference>
<dbReference type="Pfam" id="PF00173">
    <property type="entry name" value="Cyt-b5"/>
    <property type="match status" value="1"/>
</dbReference>
<evidence type="ECO:0000256" key="10">
    <source>
        <dbReference type="ARBA" id="ARBA00023136"/>
    </source>
</evidence>
<feature type="domain" description="DOMON" evidence="14">
    <location>
        <begin position="68"/>
        <end position="194"/>
    </location>
</feature>
<protein>
    <submittedName>
        <fullName evidence="15">Dopamine beta-monooxygenase, putative</fullName>
    </submittedName>
</protein>
<evidence type="ECO:0000256" key="4">
    <source>
        <dbReference type="ARBA" id="ARBA00022617"/>
    </source>
</evidence>
<dbReference type="GO" id="GO:0016020">
    <property type="term" value="C:membrane"/>
    <property type="evidence" value="ECO:0007669"/>
    <property type="project" value="UniProtKB-SubCell"/>
</dbReference>
<evidence type="ECO:0000313" key="16">
    <source>
        <dbReference type="Proteomes" id="UP000002630"/>
    </source>
</evidence>
<feature type="transmembrane region" description="Helical" evidence="12">
    <location>
        <begin position="231"/>
        <end position="253"/>
    </location>
</feature>
<dbReference type="InterPro" id="IPR001199">
    <property type="entry name" value="Cyt_B5-like_heme/steroid-bd"/>
</dbReference>
<evidence type="ECO:0000256" key="8">
    <source>
        <dbReference type="ARBA" id="ARBA00022989"/>
    </source>
</evidence>
<keyword evidence="10 12" id="KW-0472">Membrane</keyword>
<dbReference type="GO" id="GO:0004497">
    <property type="term" value="F:monooxygenase activity"/>
    <property type="evidence" value="ECO:0007669"/>
    <property type="project" value="UniProtKB-KW"/>
</dbReference>
<gene>
    <name evidence="15" type="ORF">Esi_0032_0019</name>
</gene>
<dbReference type="InterPro" id="IPR001433">
    <property type="entry name" value="OxRdtase_FAD/NAD-bd"/>
</dbReference>
<dbReference type="Gene3D" id="3.10.120.10">
    <property type="entry name" value="Cytochrome b5-like heme/steroid binding domain"/>
    <property type="match status" value="1"/>
</dbReference>
<evidence type="ECO:0000256" key="5">
    <source>
        <dbReference type="ARBA" id="ARBA00022692"/>
    </source>
</evidence>
<comment type="subcellular location">
    <subcellularLocation>
        <location evidence="2">Membrane</location>
        <topology evidence="2">Multi-pass membrane protein</topology>
    </subcellularLocation>
</comment>
<feature type="transmembrane region" description="Helical" evidence="12">
    <location>
        <begin position="390"/>
        <end position="409"/>
    </location>
</feature>
<dbReference type="InterPro" id="IPR005018">
    <property type="entry name" value="DOMON_domain"/>
</dbReference>
<dbReference type="Pfam" id="PF03351">
    <property type="entry name" value="DOMON"/>
    <property type="match status" value="1"/>
</dbReference>
<dbReference type="InParanoid" id="D7FX04"/>
<evidence type="ECO:0000259" key="14">
    <source>
        <dbReference type="PROSITE" id="PS50836"/>
    </source>
</evidence>
<accession>D7FX04</accession>
<keyword evidence="9" id="KW-0408">Iron</keyword>
<feature type="region of interest" description="Disordered" evidence="11">
    <location>
        <begin position="991"/>
        <end position="1013"/>
    </location>
</feature>
<evidence type="ECO:0000256" key="2">
    <source>
        <dbReference type="ARBA" id="ARBA00004141"/>
    </source>
</evidence>
<feature type="compositionally biased region" description="Low complexity" evidence="11">
    <location>
        <begin position="589"/>
        <end position="600"/>
    </location>
</feature>
<dbReference type="Gene3D" id="3.40.50.80">
    <property type="entry name" value="Nucleotide-binding domain of ferredoxin-NADP reductase (FNR) module"/>
    <property type="match status" value="1"/>
</dbReference>
<dbReference type="SUPFAM" id="SSF55856">
    <property type="entry name" value="Cytochrome b5-like heme/steroid binding domain"/>
    <property type="match status" value="1"/>
</dbReference>
<evidence type="ECO:0000259" key="13">
    <source>
        <dbReference type="PROSITE" id="PS50255"/>
    </source>
</evidence>
<reference evidence="15 16" key="1">
    <citation type="journal article" date="2010" name="Nature">
        <title>The Ectocarpus genome and the independent evolution of multicellularity in brown algae.</title>
        <authorList>
            <person name="Cock J.M."/>
            <person name="Sterck L."/>
            <person name="Rouze P."/>
            <person name="Scornet D."/>
            <person name="Allen A.E."/>
            <person name="Amoutzias G."/>
            <person name="Anthouard V."/>
            <person name="Artiguenave F."/>
            <person name="Aury J.M."/>
            <person name="Badger J.H."/>
            <person name="Beszteri B."/>
            <person name="Billiau K."/>
            <person name="Bonnet E."/>
            <person name="Bothwell J.H."/>
            <person name="Bowler C."/>
            <person name="Boyen C."/>
            <person name="Brownlee C."/>
            <person name="Carrano C.J."/>
            <person name="Charrier B."/>
            <person name="Cho G.Y."/>
            <person name="Coelho S.M."/>
            <person name="Collen J."/>
            <person name="Corre E."/>
            <person name="Da Silva C."/>
            <person name="Delage L."/>
            <person name="Delaroque N."/>
            <person name="Dittami S.M."/>
            <person name="Doulbeau S."/>
            <person name="Elias M."/>
            <person name="Farnham G."/>
            <person name="Gachon C.M."/>
            <person name="Gschloessl B."/>
            <person name="Heesch S."/>
            <person name="Jabbari K."/>
            <person name="Jubin C."/>
            <person name="Kawai H."/>
            <person name="Kimura K."/>
            <person name="Kloareg B."/>
            <person name="Kupper F.C."/>
            <person name="Lang D."/>
            <person name="Le Bail A."/>
            <person name="Leblanc C."/>
            <person name="Lerouge P."/>
            <person name="Lohr M."/>
            <person name="Lopez P.J."/>
            <person name="Martens C."/>
            <person name="Maumus F."/>
            <person name="Michel G."/>
            <person name="Miranda-Saavedra D."/>
            <person name="Morales J."/>
            <person name="Moreau H."/>
            <person name="Motomura T."/>
            <person name="Nagasato C."/>
            <person name="Napoli C.A."/>
            <person name="Nelson D.R."/>
            <person name="Nyvall-Collen P."/>
            <person name="Peters A.F."/>
            <person name="Pommier C."/>
            <person name="Potin P."/>
            <person name="Poulain J."/>
            <person name="Quesneville H."/>
            <person name="Read B."/>
            <person name="Rensing S.A."/>
            <person name="Ritter A."/>
            <person name="Rousvoal S."/>
            <person name="Samanta M."/>
            <person name="Samson G."/>
            <person name="Schroeder D.C."/>
            <person name="Segurens B."/>
            <person name="Strittmatter M."/>
            <person name="Tonon T."/>
            <person name="Tregear J.W."/>
            <person name="Valentin K."/>
            <person name="von Dassow P."/>
            <person name="Yamagishi T."/>
            <person name="Van de Peer Y."/>
            <person name="Wincker P."/>
        </authorList>
    </citation>
    <scope>NUCLEOTIDE SEQUENCE [LARGE SCALE GENOMIC DNA]</scope>
    <source>
        <strain evidence="16">Ec32 / CCAP1310/4</strain>
    </source>
</reference>
<dbReference type="PROSITE" id="PS50836">
    <property type="entry name" value="DOMON"/>
    <property type="match status" value="1"/>
</dbReference>
<dbReference type="eggNOG" id="ENOG502SFBV">
    <property type="taxonomic scope" value="Eukaryota"/>
</dbReference>
<dbReference type="PANTHER" id="PTHR15422">
    <property type="entry name" value="OS05G0565100 PROTEIN"/>
    <property type="match status" value="1"/>
</dbReference>
<feature type="region of interest" description="Disordered" evidence="11">
    <location>
        <begin position="552"/>
        <end position="606"/>
    </location>
</feature>
<feature type="domain" description="Cytochrome b5 heme-binding" evidence="13">
    <location>
        <begin position="460"/>
        <end position="549"/>
    </location>
</feature>
<feature type="compositionally biased region" description="Basic and acidic residues" evidence="11">
    <location>
        <begin position="679"/>
        <end position="697"/>
    </location>
</feature>
<feature type="compositionally biased region" description="Basic residues" evidence="11">
    <location>
        <begin position="1107"/>
        <end position="1124"/>
    </location>
</feature>
<dbReference type="GO" id="GO:0140575">
    <property type="term" value="F:transmembrane monodehydroascorbate reductase activity"/>
    <property type="evidence" value="ECO:0007669"/>
    <property type="project" value="InterPro"/>
</dbReference>
<feature type="transmembrane region" description="Helical" evidence="12">
    <location>
        <begin position="304"/>
        <end position="321"/>
    </location>
</feature>
<dbReference type="Pfam" id="PF00175">
    <property type="entry name" value="NAD_binding_1"/>
    <property type="match status" value="1"/>
</dbReference>
<comment type="cofactor">
    <cofactor evidence="1">
        <name>heme b</name>
        <dbReference type="ChEBI" id="CHEBI:60344"/>
    </cofactor>
</comment>
<keyword evidence="5 12" id="KW-0812">Transmembrane</keyword>
<dbReference type="InterPro" id="IPR006593">
    <property type="entry name" value="Cyt_b561/ferric_Rdtase_TM"/>
</dbReference>
<keyword evidence="3" id="KW-0813">Transport</keyword>
<dbReference type="CDD" id="cd08760">
    <property type="entry name" value="Cyt_b561_FRRS1_like"/>
    <property type="match status" value="1"/>
</dbReference>
<dbReference type="InterPro" id="IPR039261">
    <property type="entry name" value="FNR_nucleotide-bd"/>
</dbReference>
<evidence type="ECO:0000313" key="15">
    <source>
        <dbReference type="EMBL" id="CBJ26337.1"/>
    </source>
</evidence>